<keyword evidence="1" id="KW-0472">Membrane</keyword>
<gene>
    <name evidence="2" type="ORF">GCM10022407_11120</name>
</gene>
<keyword evidence="3" id="KW-1185">Reference proteome</keyword>
<keyword evidence="1" id="KW-0812">Transmembrane</keyword>
<accession>A0ABP7PJK1</accession>
<organism evidence="2 3">
    <name type="scientific">Hymenobacter antarcticus</name>
    <dbReference type="NCBI Taxonomy" id="486270"/>
    <lineage>
        <taxon>Bacteria</taxon>
        <taxon>Pseudomonadati</taxon>
        <taxon>Bacteroidota</taxon>
        <taxon>Cytophagia</taxon>
        <taxon>Cytophagales</taxon>
        <taxon>Hymenobacteraceae</taxon>
        <taxon>Hymenobacter</taxon>
    </lineage>
</organism>
<protein>
    <submittedName>
        <fullName evidence="2">Uncharacterized protein</fullName>
    </submittedName>
</protein>
<evidence type="ECO:0000256" key="1">
    <source>
        <dbReference type="SAM" id="Phobius"/>
    </source>
</evidence>
<dbReference type="EMBL" id="BAABDI010000005">
    <property type="protein sequence ID" value="GAA3966620.1"/>
    <property type="molecule type" value="Genomic_DNA"/>
</dbReference>
<comment type="caution">
    <text evidence="2">The sequence shown here is derived from an EMBL/GenBank/DDBJ whole genome shotgun (WGS) entry which is preliminary data.</text>
</comment>
<proteinExistence type="predicted"/>
<dbReference type="Proteomes" id="UP001501556">
    <property type="component" value="Unassembled WGS sequence"/>
</dbReference>
<evidence type="ECO:0000313" key="2">
    <source>
        <dbReference type="EMBL" id="GAA3966620.1"/>
    </source>
</evidence>
<evidence type="ECO:0000313" key="3">
    <source>
        <dbReference type="Proteomes" id="UP001501556"/>
    </source>
</evidence>
<sequence>MPARLGSRPKSSYRAASVMNILLLLLSVLLGLGLVRLGWHLGTGPGVT</sequence>
<keyword evidence="1" id="KW-1133">Transmembrane helix</keyword>
<name>A0ABP7PJK1_9BACT</name>
<reference evidence="3" key="1">
    <citation type="journal article" date="2019" name="Int. J. Syst. Evol. Microbiol.">
        <title>The Global Catalogue of Microorganisms (GCM) 10K type strain sequencing project: providing services to taxonomists for standard genome sequencing and annotation.</title>
        <authorList>
            <consortium name="The Broad Institute Genomics Platform"/>
            <consortium name="The Broad Institute Genome Sequencing Center for Infectious Disease"/>
            <person name="Wu L."/>
            <person name="Ma J."/>
        </authorList>
    </citation>
    <scope>NUCLEOTIDE SEQUENCE [LARGE SCALE GENOMIC DNA]</scope>
    <source>
        <strain evidence="3">JCM 17217</strain>
    </source>
</reference>
<feature type="transmembrane region" description="Helical" evidence="1">
    <location>
        <begin position="21"/>
        <end position="39"/>
    </location>
</feature>